<gene>
    <name evidence="1" type="ORF">CURHAP_LOCUS306</name>
</gene>
<evidence type="ECO:0000313" key="1">
    <source>
        <dbReference type="EMBL" id="CAB4261572.1"/>
    </source>
</evidence>
<organism evidence="1 2">
    <name type="scientific">Prunus armeniaca</name>
    <name type="common">Apricot</name>
    <name type="synonym">Armeniaca vulgaris</name>
    <dbReference type="NCBI Taxonomy" id="36596"/>
    <lineage>
        <taxon>Eukaryota</taxon>
        <taxon>Viridiplantae</taxon>
        <taxon>Streptophyta</taxon>
        <taxon>Embryophyta</taxon>
        <taxon>Tracheophyta</taxon>
        <taxon>Spermatophyta</taxon>
        <taxon>Magnoliopsida</taxon>
        <taxon>eudicotyledons</taxon>
        <taxon>Gunneridae</taxon>
        <taxon>Pentapetalae</taxon>
        <taxon>rosids</taxon>
        <taxon>fabids</taxon>
        <taxon>Rosales</taxon>
        <taxon>Rosaceae</taxon>
        <taxon>Amygdaloideae</taxon>
        <taxon>Amygdaleae</taxon>
        <taxon>Prunus</taxon>
    </lineage>
</organism>
<accession>A0A6J5TDW2</accession>
<name>A0A6J5TDW2_PRUAR</name>
<dbReference type="PANTHER" id="PTHR47872:SF3">
    <property type="entry name" value="NUCLEAR RNA EXPORT FACTOR SDE5 ISOFORM X1"/>
    <property type="match status" value="1"/>
</dbReference>
<reference evidence="1 2" key="1">
    <citation type="submission" date="2020-05" db="EMBL/GenBank/DDBJ databases">
        <authorList>
            <person name="Campoy J."/>
            <person name="Schneeberger K."/>
            <person name="Spophaly S."/>
        </authorList>
    </citation>
    <scope>NUCLEOTIDE SEQUENCE [LARGE SCALE GENOMIC DNA]</scope>
    <source>
        <strain evidence="1">PruArmRojPasFocal</strain>
    </source>
</reference>
<dbReference type="AlphaFoldDB" id="A0A6J5TDW2"/>
<proteinExistence type="predicted"/>
<protein>
    <submittedName>
        <fullName evidence="1">Uncharacterized protein</fullName>
    </submittedName>
</protein>
<dbReference type="Proteomes" id="UP000507222">
    <property type="component" value="Unassembled WGS sequence"/>
</dbReference>
<sequence>MDEESKEMILRTRNLETQGEIVLGLQEHGAKEAMCLCLLKCQISSFSGISSIMCLKVIIETQEEEISKGSRRRILVLKLLQEKSIKWTEGENAGTILI</sequence>
<dbReference type="PANTHER" id="PTHR47872">
    <property type="entry name" value="NUCLEAR RNA EXPORT FACTOR SDE5-RELATED"/>
    <property type="match status" value="1"/>
</dbReference>
<dbReference type="EMBL" id="CAEKDK010000001">
    <property type="protein sequence ID" value="CAB4261572.1"/>
    <property type="molecule type" value="Genomic_DNA"/>
</dbReference>
<evidence type="ECO:0000313" key="2">
    <source>
        <dbReference type="Proteomes" id="UP000507222"/>
    </source>
</evidence>